<dbReference type="PANTHER" id="PTHR43531:SF11">
    <property type="entry name" value="METHYL-ACCEPTING CHEMOTAXIS PROTEIN 3"/>
    <property type="match status" value="1"/>
</dbReference>
<evidence type="ECO:0000313" key="8">
    <source>
        <dbReference type="EMBL" id="CUH85813.1"/>
    </source>
</evidence>
<dbReference type="Gene3D" id="1.10.287.950">
    <property type="entry name" value="Methyl-accepting chemotaxis protein"/>
    <property type="match status" value="1"/>
</dbReference>
<dbReference type="GO" id="GO:0004888">
    <property type="term" value="F:transmembrane signaling receptor activity"/>
    <property type="evidence" value="ECO:0007669"/>
    <property type="project" value="InterPro"/>
</dbReference>
<evidence type="ECO:0000256" key="5">
    <source>
        <dbReference type="SAM" id="Phobius"/>
    </source>
</evidence>
<name>A0A0P1GT66_9RHOB</name>
<dbReference type="GO" id="GO:0006935">
    <property type="term" value="P:chemotaxis"/>
    <property type="evidence" value="ECO:0007669"/>
    <property type="project" value="UniProtKB-KW"/>
</dbReference>
<feature type="region of interest" description="Disordered" evidence="4">
    <location>
        <begin position="507"/>
        <end position="563"/>
    </location>
</feature>
<accession>A0A0P1GT66</accession>
<dbReference type="STRING" id="340021.TM5383_03056"/>
<keyword evidence="3" id="KW-0807">Transducer</keyword>
<evidence type="ECO:0000256" key="4">
    <source>
        <dbReference type="SAM" id="MobiDB-lite"/>
    </source>
</evidence>
<dbReference type="GO" id="GO:0005886">
    <property type="term" value="C:plasma membrane"/>
    <property type="evidence" value="ECO:0007669"/>
    <property type="project" value="TreeGrafter"/>
</dbReference>
<keyword evidence="5" id="KW-0812">Transmembrane</keyword>
<reference evidence="8 9" key="1">
    <citation type="submission" date="2015-09" db="EMBL/GenBank/DDBJ databases">
        <authorList>
            <consortium name="Swine Surveillance"/>
        </authorList>
    </citation>
    <scope>NUCLEOTIDE SEQUENCE [LARGE SCALE GENOMIC DNA]</scope>
    <source>
        <strain evidence="8 9">CECT 8383</strain>
    </source>
</reference>
<evidence type="ECO:0000256" key="1">
    <source>
        <dbReference type="ARBA" id="ARBA00022500"/>
    </source>
</evidence>
<dbReference type="Pfam" id="PF12729">
    <property type="entry name" value="4HB_MCP_1"/>
    <property type="match status" value="1"/>
</dbReference>
<keyword evidence="1" id="KW-0145">Chemotaxis</keyword>
<keyword evidence="8" id="KW-0675">Receptor</keyword>
<protein>
    <submittedName>
        <fullName evidence="8">Serine chemoreceptor protein</fullName>
    </submittedName>
</protein>
<evidence type="ECO:0000313" key="9">
    <source>
        <dbReference type="Proteomes" id="UP000051681"/>
    </source>
</evidence>
<feature type="domain" description="Methyl-accepting transducer" evidence="6">
    <location>
        <begin position="265"/>
        <end position="480"/>
    </location>
</feature>
<dbReference type="Proteomes" id="UP000051681">
    <property type="component" value="Unassembled WGS sequence"/>
</dbReference>
<evidence type="ECO:0000259" key="6">
    <source>
        <dbReference type="PROSITE" id="PS50111"/>
    </source>
</evidence>
<feature type="domain" description="HAMP" evidence="7">
    <location>
        <begin position="208"/>
        <end position="260"/>
    </location>
</feature>
<comment type="similarity">
    <text evidence="2">Belongs to the methyl-accepting chemotaxis (MCP) protein family.</text>
</comment>
<sequence length="563" mass="60773">MFFSIKARLAASFALLCTLLMIVGWLSVKEMSILKDRTDKIVHEDFRALRDLDELALIQERIQNLMREYVLIEPGALHDRIEAELEVLEHEEDVLLQTAYSHASAKEKAVLDEFTDLRKRINVVNAEVITSYKRGDMEKAALQLVEEGGALDKEMLKIIHDFSVAESAYLETQVEKSNHEYAIVRFELIALTLGAVVFSLLVALMMLRSIHKGLKAAKTLSNQVASGLLETPAAHGRRDEIGALLDDLARMVGELRRTVGDVNTSAGYVSTGALQVSTTSAQLQEVAINQSAATEETSASIEEIAASIASTAENAHRTERTAADAAEMARSGATVVRDATKHMGQIVEKIHIIQEIARQTDLLALNAAVEAARAGEHGRGFAVVASEVRKLAERSQEAASEIDALTSVTASSSDKAREMIDELVPQIATTSDLITNIAKANDEISKGIEQIGIAVNQVDGSAQTNTAASEELAATAEELSGQAQVMQQAVAFFDLGTKDTAPLAVRDAQPAEEAPQPQAKEQDPVSAPARDTSRGSAPDLDFDALLADTDEEPDFIPKNNKAA</sequence>
<dbReference type="InterPro" id="IPR004090">
    <property type="entry name" value="Chemotax_Me-accpt_rcpt"/>
</dbReference>
<dbReference type="SMART" id="SM00304">
    <property type="entry name" value="HAMP"/>
    <property type="match status" value="1"/>
</dbReference>
<dbReference type="Pfam" id="PF00015">
    <property type="entry name" value="MCPsignal"/>
    <property type="match status" value="1"/>
</dbReference>
<dbReference type="InterPro" id="IPR003660">
    <property type="entry name" value="HAMP_dom"/>
</dbReference>
<dbReference type="RefSeq" id="WP_076400178.1">
    <property type="nucleotide sequence ID" value="NZ_CYSF01000018.1"/>
</dbReference>
<dbReference type="AlphaFoldDB" id="A0A0P1GT66"/>
<dbReference type="InterPro" id="IPR024478">
    <property type="entry name" value="HlyB_4HB_MCP"/>
</dbReference>
<dbReference type="SUPFAM" id="SSF58104">
    <property type="entry name" value="Methyl-accepting chemotaxis protein (MCP) signaling domain"/>
    <property type="match status" value="1"/>
</dbReference>
<dbReference type="SMART" id="SM00283">
    <property type="entry name" value="MA"/>
    <property type="match status" value="1"/>
</dbReference>
<dbReference type="EMBL" id="CYSF01000018">
    <property type="protein sequence ID" value="CUH85813.1"/>
    <property type="molecule type" value="Genomic_DNA"/>
</dbReference>
<proteinExistence type="inferred from homology"/>
<dbReference type="PROSITE" id="PS50111">
    <property type="entry name" value="CHEMOTAXIS_TRANSDUC_2"/>
    <property type="match status" value="1"/>
</dbReference>
<feature type="compositionally biased region" description="Low complexity" evidence="4">
    <location>
        <begin position="507"/>
        <end position="519"/>
    </location>
</feature>
<feature type="compositionally biased region" description="Low complexity" evidence="4">
    <location>
        <begin position="537"/>
        <end position="547"/>
    </location>
</feature>
<feature type="transmembrane region" description="Helical" evidence="5">
    <location>
        <begin position="188"/>
        <end position="207"/>
    </location>
</feature>
<evidence type="ECO:0000256" key="3">
    <source>
        <dbReference type="PROSITE-ProRule" id="PRU00284"/>
    </source>
</evidence>
<organism evidence="8 9">
    <name type="scientific">Thalassovita mediterranea</name>
    <dbReference type="NCBI Taxonomy" id="340021"/>
    <lineage>
        <taxon>Bacteria</taxon>
        <taxon>Pseudomonadati</taxon>
        <taxon>Pseudomonadota</taxon>
        <taxon>Alphaproteobacteria</taxon>
        <taxon>Rhodobacterales</taxon>
        <taxon>Roseobacteraceae</taxon>
        <taxon>Thalassovita</taxon>
    </lineage>
</organism>
<dbReference type="Pfam" id="PF00672">
    <property type="entry name" value="HAMP"/>
    <property type="match status" value="1"/>
</dbReference>
<dbReference type="PRINTS" id="PR00260">
    <property type="entry name" value="CHEMTRNSDUCR"/>
</dbReference>
<dbReference type="GO" id="GO:0007165">
    <property type="term" value="P:signal transduction"/>
    <property type="evidence" value="ECO:0007669"/>
    <property type="project" value="UniProtKB-KW"/>
</dbReference>
<dbReference type="InterPro" id="IPR051310">
    <property type="entry name" value="MCP_chemotaxis"/>
</dbReference>
<dbReference type="PROSITE" id="PS50885">
    <property type="entry name" value="HAMP"/>
    <property type="match status" value="1"/>
</dbReference>
<keyword evidence="5" id="KW-1133">Transmembrane helix</keyword>
<dbReference type="OrthoDB" id="369026at2"/>
<dbReference type="InterPro" id="IPR004089">
    <property type="entry name" value="MCPsignal_dom"/>
</dbReference>
<gene>
    <name evidence="8" type="primary">tsr_4</name>
    <name evidence="8" type="ORF">TM5383_03056</name>
</gene>
<keyword evidence="9" id="KW-1185">Reference proteome</keyword>
<evidence type="ECO:0000256" key="2">
    <source>
        <dbReference type="ARBA" id="ARBA00029447"/>
    </source>
</evidence>
<dbReference type="PANTHER" id="PTHR43531">
    <property type="entry name" value="PROTEIN ICFG"/>
    <property type="match status" value="1"/>
</dbReference>
<evidence type="ECO:0000259" key="7">
    <source>
        <dbReference type="PROSITE" id="PS50885"/>
    </source>
</evidence>
<keyword evidence="5" id="KW-0472">Membrane</keyword>